<feature type="compositionally biased region" description="Low complexity" evidence="4">
    <location>
        <begin position="410"/>
        <end position="423"/>
    </location>
</feature>
<keyword evidence="2" id="KW-0238">DNA-binding</keyword>
<name>A0A2I0VWX3_9ASPA</name>
<dbReference type="InterPro" id="IPR017956">
    <property type="entry name" value="AT_hook_DNA-bd_motif"/>
</dbReference>
<dbReference type="GO" id="GO:0006334">
    <property type="term" value="P:nucleosome assembly"/>
    <property type="evidence" value="ECO:0007669"/>
    <property type="project" value="InterPro"/>
</dbReference>
<dbReference type="GO" id="GO:0003690">
    <property type="term" value="F:double-stranded DNA binding"/>
    <property type="evidence" value="ECO:0007669"/>
    <property type="project" value="TreeGrafter"/>
</dbReference>
<dbReference type="EMBL" id="KZ503159">
    <property type="protein sequence ID" value="PKU67910.1"/>
    <property type="molecule type" value="Genomic_DNA"/>
</dbReference>
<dbReference type="InterPro" id="IPR005818">
    <property type="entry name" value="Histone_H1/H5_H15"/>
</dbReference>
<gene>
    <name evidence="6" type="ORF">MA16_Dca006945</name>
</gene>
<dbReference type="OrthoDB" id="1110759at2759"/>
<comment type="subcellular location">
    <subcellularLocation>
        <location evidence="1">Nucleus</location>
    </subcellularLocation>
</comment>
<dbReference type="Gene3D" id="1.10.10.10">
    <property type="entry name" value="Winged helix-like DNA-binding domain superfamily/Winged helix DNA-binding domain"/>
    <property type="match status" value="1"/>
</dbReference>
<dbReference type="InterPro" id="IPR036388">
    <property type="entry name" value="WH-like_DNA-bd_sf"/>
</dbReference>
<reference evidence="6 7" key="2">
    <citation type="journal article" date="2017" name="Nature">
        <title>The Apostasia genome and the evolution of orchids.</title>
        <authorList>
            <person name="Zhang G.Q."/>
            <person name="Liu K.W."/>
            <person name="Li Z."/>
            <person name="Lohaus R."/>
            <person name="Hsiao Y.Y."/>
            <person name="Niu S.C."/>
            <person name="Wang J.Y."/>
            <person name="Lin Y.C."/>
            <person name="Xu Q."/>
            <person name="Chen L.J."/>
            <person name="Yoshida K."/>
            <person name="Fujiwara S."/>
            <person name="Wang Z.W."/>
            <person name="Zhang Y.Q."/>
            <person name="Mitsuda N."/>
            <person name="Wang M."/>
            <person name="Liu G.H."/>
            <person name="Pecoraro L."/>
            <person name="Huang H.X."/>
            <person name="Xiao X.J."/>
            <person name="Lin M."/>
            <person name="Wu X.Y."/>
            <person name="Wu W.L."/>
            <person name="Chen Y.Y."/>
            <person name="Chang S.B."/>
            <person name="Sakamoto S."/>
            <person name="Ohme-Takagi M."/>
            <person name="Yagi M."/>
            <person name="Zeng S.J."/>
            <person name="Shen C.Y."/>
            <person name="Yeh C.M."/>
            <person name="Luo Y.B."/>
            <person name="Tsai W.C."/>
            <person name="Van de Peer Y."/>
            <person name="Liu Z.J."/>
        </authorList>
    </citation>
    <scope>NUCLEOTIDE SEQUENCE [LARGE SCALE GENOMIC DNA]</scope>
    <source>
        <tissue evidence="6">The whole plant</tissue>
    </source>
</reference>
<protein>
    <submittedName>
        <fullName evidence="6">HMG-Y-related protein A</fullName>
    </submittedName>
</protein>
<feature type="compositionally biased region" description="Gly residues" evidence="4">
    <location>
        <begin position="13"/>
        <end position="22"/>
    </location>
</feature>
<dbReference type="GO" id="GO:0030261">
    <property type="term" value="P:chromosome condensation"/>
    <property type="evidence" value="ECO:0007669"/>
    <property type="project" value="TreeGrafter"/>
</dbReference>
<dbReference type="AlphaFoldDB" id="A0A2I0VWX3"/>
<evidence type="ECO:0000313" key="6">
    <source>
        <dbReference type="EMBL" id="PKU67910.1"/>
    </source>
</evidence>
<sequence length="519" mass="57728">MRRYSTRVIGNCVGDGGGGGADDGALPSPNRRTPDHPPYSEMVSVALQAIAEENGSTESSISAYIKSTFNDLPWGHDRLLPYYLRKLVADGELTSPFPDRYQLPLQSPPSVSIPVRRRGRPRLYPANPNPSVCPRPSSLPRHRGRSSLHRRRGRPPKIHAEEMAPLQVKQGTSPPRRGRGRFRLQRGDSIGRTSTLRPGLRIPRSRGSKRKRDSSQVSDTEETNCQSGNLALLDDFKNRGSECSVLVDPEHIELEHAQLEQGHPFVAPEQSEVGKGQFLEEESPLLILEPGTMTLLLGPEHYEHVEGQPLQGEEQPILAPEKTEVSHDQSLLGEKLSLLTPEQGKMPPFLAPELVEHAQGQSMQEEAHPFAASEQTEFGKDQSSLGERPPFFIPEQAKVPPFLAPEFFEPAQEQPQQGEAQPFMPREQTELVQKKSTEIPPLLSPEQPEHDHGLPLVPVEESEEGHEQILPEIGTSDPKEGELVLMPRPDGEDVENAAVSSKKRKSHGKRRSLRLWFES</sequence>
<evidence type="ECO:0000256" key="2">
    <source>
        <dbReference type="ARBA" id="ARBA00023125"/>
    </source>
</evidence>
<evidence type="ECO:0000256" key="4">
    <source>
        <dbReference type="SAM" id="MobiDB-lite"/>
    </source>
</evidence>
<evidence type="ECO:0000256" key="3">
    <source>
        <dbReference type="ARBA" id="ARBA00023242"/>
    </source>
</evidence>
<keyword evidence="3" id="KW-0539">Nucleus</keyword>
<feature type="region of interest" description="Disordered" evidence="4">
    <location>
        <begin position="460"/>
        <end position="519"/>
    </location>
</feature>
<dbReference type="PROSITE" id="PS51504">
    <property type="entry name" value="H15"/>
    <property type="match status" value="1"/>
</dbReference>
<evidence type="ECO:0000313" key="7">
    <source>
        <dbReference type="Proteomes" id="UP000233837"/>
    </source>
</evidence>
<dbReference type="PANTHER" id="PTHR11467:SF109">
    <property type="entry name" value="H15 DOMAIN-CONTAINING PROTEIN"/>
    <property type="match status" value="1"/>
</dbReference>
<dbReference type="InterPro" id="IPR036390">
    <property type="entry name" value="WH_DNA-bd_sf"/>
</dbReference>
<feature type="region of interest" description="Disordered" evidence="4">
    <location>
        <begin position="410"/>
        <end position="434"/>
    </location>
</feature>
<dbReference type="SUPFAM" id="SSF46785">
    <property type="entry name" value="Winged helix' DNA-binding domain"/>
    <property type="match status" value="1"/>
</dbReference>
<dbReference type="CDD" id="cd00073">
    <property type="entry name" value="H15"/>
    <property type="match status" value="1"/>
</dbReference>
<feature type="region of interest" description="Disordered" evidence="4">
    <location>
        <begin position="12"/>
        <end position="38"/>
    </location>
</feature>
<evidence type="ECO:0000256" key="1">
    <source>
        <dbReference type="ARBA" id="ARBA00004123"/>
    </source>
</evidence>
<dbReference type="SMART" id="SM00384">
    <property type="entry name" value="AT_hook"/>
    <property type="match status" value="3"/>
</dbReference>
<reference evidence="6 7" key="1">
    <citation type="journal article" date="2016" name="Sci. Rep.">
        <title>The Dendrobium catenatum Lindl. genome sequence provides insights into polysaccharide synthase, floral development and adaptive evolution.</title>
        <authorList>
            <person name="Zhang G.Q."/>
            <person name="Xu Q."/>
            <person name="Bian C."/>
            <person name="Tsai W.C."/>
            <person name="Yeh C.M."/>
            <person name="Liu K.W."/>
            <person name="Yoshida K."/>
            <person name="Zhang L.S."/>
            <person name="Chang S.B."/>
            <person name="Chen F."/>
            <person name="Shi Y."/>
            <person name="Su Y.Y."/>
            <person name="Zhang Y.Q."/>
            <person name="Chen L.J."/>
            <person name="Yin Y."/>
            <person name="Lin M."/>
            <person name="Huang H."/>
            <person name="Deng H."/>
            <person name="Wang Z.W."/>
            <person name="Zhu S.L."/>
            <person name="Zhao X."/>
            <person name="Deng C."/>
            <person name="Niu S.C."/>
            <person name="Huang J."/>
            <person name="Wang M."/>
            <person name="Liu G.H."/>
            <person name="Yang H.J."/>
            <person name="Xiao X.J."/>
            <person name="Hsiao Y.Y."/>
            <person name="Wu W.L."/>
            <person name="Chen Y.Y."/>
            <person name="Mitsuda N."/>
            <person name="Ohme-Takagi M."/>
            <person name="Luo Y.B."/>
            <person name="Van de Peer Y."/>
            <person name="Liu Z.J."/>
        </authorList>
    </citation>
    <scope>NUCLEOTIDE SEQUENCE [LARGE SCALE GENOMIC DNA]</scope>
    <source>
        <tissue evidence="6">The whole plant</tissue>
    </source>
</reference>
<organism evidence="6 7">
    <name type="scientific">Dendrobium catenatum</name>
    <dbReference type="NCBI Taxonomy" id="906689"/>
    <lineage>
        <taxon>Eukaryota</taxon>
        <taxon>Viridiplantae</taxon>
        <taxon>Streptophyta</taxon>
        <taxon>Embryophyta</taxon>
        <taxon>Tracheophyta</taxon>
        <taxon>Spermatophyta</taxon>
        <taxon>Magnoliopsida</taxon>
        <taxon>Liliopsida</taxon>
        <taxon>Asparagales</taxon>
        <taxon>Orchidaceae</taxon>
        <taxon>Epidendroideae</taxon>
        <taxon>Malaxideae</taxon>
        <taxon>Dendrobiinae</taxon>
        <taxon>Dendrobium</taxon>
    </lineage>
</organism>
<dbReference type="GO" id="GO:0005730">
    <property type="term" value="C:nucleolus"/>
    <property type="evidence" value="ECO:0007669"/>
    <property type="project" value="TreeGrafter"/>
</dbReference>
<dbReference type="GO" id="GO:0031492">
    <property type="term" value="F:nucleosomal DNA binding"/>
    <property type="evidence" value="ECO:0007669"/>
    <property type="project" value="TreeGrafter"/>
</dbReference>
<proteinExistence type="predicted"/>
<feature type="compositionally biased region" description="Basic residues" evidence="4">
    <location>
        <begin position="203"/>
        <end position="212"/>
    </location>
</feature>
<accession>A0A2I0VWX3</accession>
<keyword evidence="7" id="KW-1185">Reference proteome</keyword>
<feature type="region of interest" description="Disordered" evidence="4">
    <location>
        <begin position="96"/>
        <end position="226"/>
    </location>
</feature>
<dbReference type="PANTHER" id="PTHR11467">
    <property type="entry name" value="HISTONE H1"/>
    <property type="match status" value="1"/>
</dbReference>
<dbReference type="GO" id="GO:0000786">
    <property type="term" value="C:nucleosome"/>
    <property type="evidence" value="ECO:0007669"/>
    <property type="project" value="InterPro"/>
</dbReference>
<feature type="domain" description="H15" evidence="5">
    <location>
        <begin position="35"/>
        <end position="105"/>
    </location>
</feature>
<dbReference type="STRING" id="906689.A0A2I0VWX3"/>
<dbReference type="Pfam" id="PF00538">
    <property type="entry name" value="Linker_histone"/>
    <property type="match status" value="1"/>
</dbReference>
<feature type="compositionally biased region" description="Basic residues" evidence="4">
    <location>
        <begin position="501"/>
        <end position="513"/>
    </location>
</feature>
<evidence type="ECO:0000259" key="5">
    <source>
        <dbReference type="PROSITE" id="PS51504"/>
    </source>
</evidence>
<dbReference type="GO" id="GO:0045910">
    <property type="term" value="P:negative regulation of DNA recombination"/>
    <property type="evidence" value="ECO:0007669"/>
    <property type="project" value="TreeGrafter"/>
</dbReference>
<dbReference type="Proteomes" id="UP000233837">
    <property type="component" value="Unassembled WGS sequence"/>
</dbReference>
<dbReference type="SMART" id="SM00526">
    <property type="entry name" value="H15"/>
    <property type="match status" value="1"/>
</dbReference>
<feature type="compositionally biased region" description="Basic residues" evidence="4">
    <location>
        <begin position="140"/>
        <end position="157"/>
    </location>
</feature>